<gene>
    <name evidence="1" type="ORF">FQB35_09535</name>
</gene>
<reference evidence="1 2" key="1">
    <citation type="submission" date="2019-07" db="EMBL/GenBank/DDBJ databases">
        <title>Complete genome of Crassaminicella thermophila SY095.</title>
        <authorList>
            <person name="Li X."/>
        </authorList>
    </citation>
    <scope>NUCLEOTIDE SEQUENCE [LARGE SCALE GENOMIC DNA]</scope>
    <source>
        <strain evidence="1 2">SY095</strain>
    </source>
</reference>
<organism evidence="1 2">
    <name type="scientific">Crassaminicella thermophila</name>
    <dbReference type="NCBI Taxonomy" id="2599308"/>
    <lineage>
        <taxon>Bacteria</taxon>
        <taxon>Bacillati</taxon>
        <taxon>Bacillota</taxon>
        <taxon>Clostridia</taxon>
        <taxon>Eubacteriales</taxon>
        <taxon>Clostridiaceae</taxon>
        <taxon>Crassaminicella</taxon>
    </lineage>
</organism>
<dbReference type="InterPro" id="IPR036388">
    <property type="entry name" value="WH-like_DNA-bd_sf"/>
</dbReference>
<dbReference type="Proteomes" id="UP000324646">
    <property type="component" value="Chromosome"/>
</dbReference>
<dbReference type="KEGG" id="crs:FQB35_09535"/>
<sequence>MFYNDTQQLAKHKLILLYIFDKFSMALTNTQITQFIMEKDYMNYFLLQQFLGELVNTGMLEYSKSNNSFFYVLTEKGKRTLQYFKDRLSNELIDEIDKSIEQRKQILLKEMQITADYTKRNKNEYIVDLKVIENNITLIDLKLNVVSNKQAKQICEKWKTQAQNIYGDIINLLIKQ</sequence>
<proteinExistence type="predicted"/>
<dbReference type="SUPFAM" id="SSF46785">
    <property type="entry name" value="Winged helix' DNA-binding domain"/>
    <property type="match status" value="1"/>
</dbReference>
<evidence type="ECO:0000313" key="2">
    <source>
        <dbReference type="Proteomes" id="UP000324646"/>
    </source>
</evidence>
<name>A0A5C0SFI3_CRATE</name>
<dbReference type="OrthoDB" id="9783597at2"/>
<dbReference type="RefSeq" id="WP_148809700.1">
    <property type="nucleotide sequence ID" value="NZ_CP042243.1"/>
</dbReference>
<dbReference type="EMBL" id="CP042243">
    <property type="protein sequence ID" value="QEK12546.1"/>
    <property type="molecule type" value="Genomic_DNA"/>
</dbReference>
<accession>A0A5C0SFI3</accession>
<protein>
    <submittedName>
        <fullName evidence="1">DUF4364 family protein</fullName>
    </submittedName>
</protein>
<dbReference type="AlphaFoldDB" id="A0A5C0SFI3"/>
<evidence type="ECO:0000313" key="1">
    <source>
        <dbReference type="EMBL" id="QEK12546.1"/>
    </source>
</evidence>
<dbReference type="InterPro" id="IPR036390">
    <property type="entry name" value="WH_DNA-bd_sf"/>
</dbReference>
<dbReference type="InterPro" id="IPR025374">
    <property type="entry name" value="DUF4364"/>
</dbReference>
<dbReference type="Gene3D" id="1.10.10.10">
    <property type="entry name" value="Winged helix-like DNA-binding domain superfamily/Winged helix DNA-binding domain"/>
    <property type="match status" value="1"/>
</dbReference>
<dbReference type="Pfam" id="PF14277">
    <property type="entry name" value="DUF4364"/>
    <property type="match status" value="1"/>
</dbReference>
<keyword evidence="2" id="KW-1185">Reference proteome</keyword>